<keyword evidence="4" id="KW-1185">Reference proteome</keyword>
<feature type="chain" id="PRO_5020251669" description="Protein rds1" evidence="2">
    <location>
        <begin position="19"/>
        <end position="570"/>
    </location>
</feature>
<evidence type="ECO:0000256" key="2">
    <source>
        <dbReference type="SAM" id="SignalP"/>
    </source>
</evidence>
<dbReference type="PANTHER" id="PTHR38705">
    <property type="entry name" value="PROTEIN RDS1"/>
    <property type="match status" value="1"/>
</dbReference>
<reference evidence="3 4" key="1">
    <citation type="submission" date="2017-03" db="EMBL/GenBank/DDBJ databases">
        <title>Genomes of endolithic fungi from Antarctica.</title>
        <authorList>
            <person name="Coleine C."/>
            <person name="Masonjones S."/>
            <person name="Stajich J.E."/>
        </authorList>
    </citation>
    <scope>NUCLEOTIDE SEQUENCE [LARGE SCALE GENOMIC DNA]</scope>
    <source>
        <strain evidence="3 4">CCFEE 5184</strain>
    </source>
</reference>
<protein>
    <recommendedName>
        <fullName evidence="5">Protein rds1</fullName>
    </recommendedName>
</protein>
<dbReference type="PANTHER" id="PTHR38705:SF1">
    <property type="entry name" value="PROTEIN RDS1"/>
    <property type="match status" value="1"/>
</dbReference>
<feature type="region of interest" description="Disordered" evidence="1">
    <location>
        <begin position="411"/>
        <end position="432"/>
    </location>
</feature>
<dbReference type="OrthoDB" id="2098436at2759"/>
<dbReference type="InterPro" id="IPR039254">
    <property type="entry name" value="Rds1"/>
</dbReference>
<sequence>MYTKTVISSALLSGLAAAAPAATSQGWPSHEGHQVDGQVQGPGSAGYSHASSYSHSSYAASSHGASSHGASSATTSPAAASGTEVAADQYGNVAGYSDASAPFASYTPEPLTAVPSSFGLDSAVPAIKTIAPSTGIYGPDPQRSSLPTGATSHGPYSGEPTTTGAVSTVAISVTIPTLPANPTATYYNTNGKLQNDQPIPYTPAGGLGTNGSLPRYMVESDFDYESITLGLYQEWIELDLFNNGIAVFSDEDWAAAGLTPEDVSLISFMAQQEQGHATLLSNMLGETAPPQCTYDYPFTTVREFVDFNQILTRFGESGVWGFINHLDSREVGQLLAQSIATEARQQMIFRQMSGLHPMPVWFETGIPQSWAWTFLAPYISSCPENTTRLAWQNFPALHVPNQANINRYSPNDTGLYERADNRTSSPATMPPQDESCINLNKTGYGCGPAIGHNRSEPLSFAGKQVLLEWDAPGQAVGPNNSYVTAVSSAAGEPAYVAWASQLNLTYTQLTVTGPNTGYTYQPNGTVYADGAAIVNGTMFIALTDTDMFLTPFNLSMINPHVIALGIYQAG</sequence>
<feature type="region of interest" description="Disordered" evidence="1">
    <location>
        <begin position="23"/>
        <end position="48"/>
    </location>
</feature>
<dbReference type="AlphaFoldDB" id="A0A4U0XR55"/>
<evidence type="ECO:0000313" key="4">
    <source>
        <dbReference type="Proteomes" id="UP000309340"/>
    </source>
</evidence>
<gene>
    <name evidence="3" type="ORF">B0A55_05156</name>
</gene>
<organism evidence="3 4">
    <name type="scientific">Friedmanniomyces simplex</name>
    <dbReference type="NCBI Taxonomy" id="329884"/>
    <lineage>
        <taxon>Eukaryota</taxon>
        <taxon>Fungi</taxon>
        <taxon>Dikarya</taxon>
        <taxon>Ascomycota</taxon>
        <taxon>Pezizomycotina</taxon>
        <taxon>Dothideomycetes</taxon>
        <taxon>Dothideomycetidae</taxon>
        <taxon>Mycosphaerellales</taxon>
        <taxon>Teratosphaeriaceae</taxon>
        <taxon>Friedmanniomyces</taxon>
    </lineage>
</organism>
<accession>A0A4U0XR55</accession>
<feature type="region of interest" description="Disordered" evidence="1">
    <location>
        <begin position="132"/>
        <end position="161"/>
    </location>
</feature>
<feature type="compositionally biased region" description="Polar residues" evidence="1">
    <location>
        <begin position="142"/>
        <end position="151"/>
    </location>
</feature>
<proteinExistence type="predicted"/>
<keyword evidence="2" id="KW-0732">Signal</keyword>
<dbReference type="STRING" id="329884.A0A4U0XR55"/>
<evidence type="ECO:0008006" key="5">
    <source>
        <dbReference type="Google" id="ProtNLM"/>
    </source>
</evidence>
<comment type="caution">
    <text evidence="3">The sequence shown here is derived from an EMBL/GenBank/DDBJ whole genome shotgun (WGS) entry which is preliminary data.</text>
</comment>
<dbReference type="EMBL" id="NAJQ01000127">
    <property type="protein sequence ID" value="TKA77863.1"/>
    <property type="molecule type" value="Genomic_DNA"/>
</dbReference>
<evidence type="ECO:0000313" key="3">
    <source>
        <dbReference type="EMBL" id="TKA77863.1"/>
    </source>
</evidence>
<evidence type="ECO:0000256" key="1">
    <source>
        <dbReference type="SAM" id="MobiDB-lite"/>
    </source>
</evidence>
<dbReference type="Pfam" id="PF13668">
    <property type="entry name" value="Ferritin_2"/>
    <property type="match status" value="1"/>
</dbReference>
<feature type="signal peptide" evidence="2">
    <location>
        <begin position="1"/>
        <end position="18"/>
    </location>
</feature>
<name>A0A4U0XR55_9PEZI</name>
<dbReference type="Proteomes" id="UP000309340">
    <property type="component" value="Unassembled WGS sequence"/>
</dbReference>